<dbReference type="EMBL" id="JAHUTI010021752">
    <property type="protein sequence ID" value="MED6239638.1"/>
    <property type="molecule type" value="Genomic_DNA"/>
</dbReference>
<dbReference type="Proteomes" id="UP001345963">
    <property type="component" value="Unassembled WGS sequence"/>
</dbReference>
<keyword evidence="2" id="KW-1185">Reference proteome</keyword>
<gene>
    <name evidence="1" type="ORF">ATANTOWER_008962</name>
</gene>
<name>A0ABU7APX3_9TELE</name>
<evidence type="ECO:0000313" key="1">
    <source>
        <dbReference type="EMBL" id="MED6239638.1"/>
    </source>
</evidence>
<sequence length="102" mass="11637">MNAQKKVFFSKVTTDGSKVVIQTSLNEAHAAMEQHALRAFRLILLVFIMTRSLLVKPQPKLSISNRNQNLPNCFSYARFCRAFSPTPSLRERSTTSQFFRGI</sequence>
<accession>A0ABU7APX3</accession>
<evidence type="ECO:0000313" key="2">
    <source>
        <dbReference type="Proteomes" id="UP001345963"/>
    </source>
</evidence>
<protein>
    <submittedName>
        <fullName evidence="1">Uncharacterized protein</fullName>
    </submittedName>
</protein>
<comment type="caution">
    <text evidence="1">The sequence shown here is derived from an EMBL/GenBank/DDBJ whole genome shotgun (WGS) entry which is preliminary data.</text>
</comment>
<organism evidence="1 2">
    <name type="scientific">Ataeniobius toweri</name>
    <dbReference type="NCBI Taxonomy" id="208326"/>
    <lineage>
        <taxon>Eukaryota</taxon>
        <taxon>Metazoa</taxon>
        <taxon>Chordata</taxon>
        <taxon>Craniata</taxon>
        <taxon>Vertebrata</taxon>
        <taxon>Euteleostomi</taxon>
        <taxon>Actinopterygii</taxon>
        <taxon>Neopterygii</taxon>
        <taxon>Teleostei</taxon>
        <taxon>Neoteleostei</taxon>
        <taxon>Acanthomorphata</taxon>
        <taxon>Ovalentaria</taxon>
        <taxon>Atherinomorphae</taxon>
        <taxon>Cyprinodontiformes</taxon>
        <taxon>Goodeidae</taxon>
        <taxon>Ataeniobius</taxon>
    </lineage>
</organism>
<reference evidence="1 2" key="1">
    <citation type="submission" date="2021-07" db="EMBL/GenBank/DDBJ databases">
        <authorList>
            <person name="Palmer J.M."/>
        </authorList>
    </citation>
    <scope>NUCLEOTIDE SEQUENCE [LARGE SCALE GENOMIC DNA]</scope>
    <source>
        <strain evidence="1 2">AT_MEX2019</strain>
        <tissue evidence="1">Muscle</tissue>
    </source>
</reference>
<proteinExistence type="predicted"/>